<gene>
    <name evidence="3" type="ordered locus">Bcen_5695</name>
</gene>
<organism evidence="3">
    <name type="scientific">Burkholderia orbicola (strain AU 1054)</name>
    <dbReference type="NCBI Taxonomy" id="331271"/>
    <lineage>
        <taxon>Bacteria</taxon>
        <taxon>Pseudomonadati</taxon>
        <taxon>Pseudomonadota</taxon>
        <taxon>Betaproteobacteria</taxon>
        <taxon>Burkholderiales</taxon>
        <taxon>Burkholderiaceae</taxon>
        <taxon>Burkholderia</taxon>
        <taxon>Burkholderia cepacia complex</taxon>
        <taxon>Burkholderia orbicola</taxon>
    </lineage>
</organism>
<comment type="similarity">
    <text evidence="1">Belongs to the short-chain dehydrogenases/reductases (SDR) family.</text>
</comment>
<dbReference type="InterPro" id="IPR002347">
    <property type="entry name" value="SDR_fam"/>
</dbReference>
<protein>
    <submittedName>
        <fullName evidence="3">NAD dependent epimerase/dehydratase family</fullName>
    </submittedName>
</protein>
<dbReference type="PANTHER" id="PTHR44196">
    <property type="entry name" value="DEHYDROGENASE/REDUCTASE SDR FAMILY MEMBER 7B"/>
    <property type="match status" value="1"/>
</dbReference>
<dbReference type="EMBL" id="CP000380">
    <property type="protein sequence ID" value="ABF80564.1"/>
    <property type="molecule type" value="Genomic_DNA"/>
</dbReference>
<dbReference type="InterPro" id="IPR036291">
    <property type="entry name" value="NAD(P)-bd_dom_sf"/>
</dbReference>
<accession>A0A0H2Y271</accession>
<reference evidence="3" key="1">
    <citation type="submission" date="2006-05" db="EMBL/GenBank/DDBJ databases">
        <title>Complete sequence of chromosome 3 of Burkholderia cenocepacia AU 1054.</title>
        <authorList>
            <consortium name="US DOE Joint Genome Institute"/>
            <person name="Copeland A."/>
            <person name="Lucas S."/>
            <person name="Lapidus A."/>
            <person name="Barry K."/>
            <person name="Detter J.C."/>
            <person name="Glavina del Rio T."/>
            <person name="Hammon N."/>
            <person name="Israni S."/>
            <person name="Dalin E."/>
            <person name="Tice H."/>
            <person name="Pitluck S."/>
            <person name="Chain P."/>
            <person name="Malfatti S."/>
            <person name="Shin M."/>
            <person name="Vergez L."/>
            <person name="Schmutz J."/>
            <person name="Larimer F."/>
            <person name="Land M."/>
            <person name="Hauser L."/>
            <person name="Kyrpides N."/>
            <person name="Lykidis A."/>
            <person name="LiPuma J.J."/>
            <person name="Konstantinidis K."/>
            <person name="Tiedje J.M."/>
            <person name="Richardson P."/>
        </authorList>
    </citation>
    <scope>NUCLEOTIDE SEQUENCE [LARGE SCALE GENOMIC DNA]</scope>
    <source>
        <strain evidence="3">AU 1054</strain>
    </source>
</reference>
<name>A0A0H2Y271_BURO1</name>
<dbReference type="PANTHER" id="PTHR44196:SF1">
    <property type="entry name" value="DEHYDROGENASE_REDUCTASE SDR FAMILY MEMBER 7B"/>
    <property type="match status" value="1"/>
</dbReference>
<evidence type="ECO:0000256" key="1">
    <source>
        <dbReference type="ARBA" id="ARBA00006484"/>
    </source>
</evidence>
<dbReference type="SUPFAM" id="SSF51735">
    <property type="entry name" value="NAD(P)-binding Rossmann-fold domains"/>
    <property type="match status" value="1"/>
</dbReference>
<dbReference type="GO" id="GO:0016020">
    <property type="term" value="C:membrane"/>
    <property type="evidence" value="ECO:0007669"/>
    <property type="project" value="TreeGrafter"/>
</dbReference>
<proteinExistence type="inferred from homology"/>
<sequence length="64" mass="6950">MTDDIDAKVVVVTGASSGFGEATARHPAQRGAKRVLGARRVDRLERLADDIGAGRHRRVEPPMR</sequence>
<dbReference type="Gene3D" id="3.40.50.720">
    <property type="entry name" value="NAD(P)-binding Rossmann-like Domain"/>
    <property type="match status" value="1"/>
</dbReference>
<dbReference type="GO" id="GO:0016491">
    <property type="term" value="F:oxidoreductase activity"/>
    <property type="evidence" value="ECO:0007669"/>
    <property type="project" value="UniProtKB-KW"/>
</dbReference>
<dbReference type="Pfam" id="PF00106">
    <property type="entry name" value="adh_short"/>
    <property type="match status" value="1"/>
</dbReference>
<evidence type="ECO:0000256" key="2">
    <source>
        <dbReference type="ARBA" id="ARBA00023002"/>
    </source>
</evidence>
<keyword evidence="2" id="KW-0560">Oxidoreductase</keyword>
<dbReference type="HOGENOM" id="CLU_2858992_0_0_4"/>
<dbReference type="AlphaFoldDB" id="A0A0H2Y271"/>
<evidence type="ECO:0000313" key="3">
    <source>
        <dbReference type="EMBL" id="ABF80564.1"/>
    </source>
</evidence>